<dbReference type="Pfam" id="PF13086">
    <property type="entry name" value="AAA_11"/>
    <property type="match status" value="1"/>
</dbReference>
<evidence type="ECO:0000259" key="9">
    <source>
        <dbReference type="PROSITE" id="PS50103"/>
    </source>
</evidence>
<organism evidence="11 12">
    <name type="scientific">Tulasnella calospora MUT 4182</name>
    <dbReference type="NCBI Taxonomy" id="1051891"/>
    <lineage>
        <taxon>Eukaryota</taxon>
        <taxon>Fungi</taxon>
        <taxon>Dikarya</taxon>
        <taxon>Basidiomycota</taxon>
        <taxon>Agaricomycotina</taxon>
        <taxon>Agaricomycetes</taxon>
        <taxon>Cantharellales</taxon>
        <taxon>Tulasnellaceae</taxon>
        <taxon>Tulasnella</taxon>
    </lineage>
</organism>
<keyword evidence="3 7" id="KW-0479">Metal-binding</keyword>
<gene>
    <name evidence="11" type="ORF">M407DRAFT_226703</name>
</gene>
<evidence type="ECO:0000313" key="12">
    <source>
        <dbReference type="Proteomes" id="UP000054248"/>
    </source>
</evidence>
<keyword evidence="2" id="KW-0963">Cytoplasm</keyword>
<feature type="region of interest" description="Disordered" evidence="8">
    <location>
        <begin position="934"/>
        <end position="981"/>
    </location>
</feature>
<reference evidence="11 12" key="1">
    <citation type="submission" date="2014-04" db="EMBL/GenBank/DDBJ databases">
        <authorList>
            <consortium name="DOE Joint Genome Institute"/>
            <person name="Kuo A."/>
            <person name="Girlanda M."/>
            <person name="Perotto S."/>
            <person name="Kohler A."/>
            <person name="Nagy L.G."/>
            <person name="Floudas D."/>
            <person name="Copeland A."/>
            <person name="Barry K.W."/>
            <person name="Cichocki N."/>
            <person name="Veneault-Fourrey C."/>
            <person name="LaButti K."/>
            <person name="Lindquist E.A."/>
            <person name="Lipzen A."/>
            <person name="Lundell T."/>
            <person name="Morin E."/>
            <person name="Murat C."/>
            <person name="Sun H."/>
            <person name="Tunlid A."/>
            <person name="Henrissat B."/>
            <person name="Grigoriev I.V."/>
            <person name="Hibbett D.S."/>
            <person name="Martin F."/>
            <person name="Nordberg H.P."/>
            <person name="Cantor M.N."/>
            <person name="Hua S.X."/>
        </authorList>
    </citation>
    <scope>NUCLEOTIDE SEQUENCE [LARGE SCALE GENOMIC DNA]</scope>
    <source>
        <strain evidence="11 12">MUT 4182</strain>
    </source>
</reference>
<keyword evidence="6" id="KW-0391">Immunity</keyword>
<feature type="region of interest" description="Disordered" evidence="8">
    <location>
        <begin position="27"/>
        <end position="69"/>
    </location>
</feature>
<dbReference type="SUPFAM" id="SSF52540">
    <property type="entry name" value="P-loop containing nucleoside triphosphate hydrolases"/>
    <property type="match status" value="1"/>
</dbReference>
<dbReference type="InterPro" id="IPR041677">
    <property type="entry name" value="DNA2/NAM7_AAA_11"/>
</dbReference>
<evidence type="ECO:0000256" key="7">
    <source>
        <dbReference type="PROSITE-ProRule" id="PRU00723"/>
    </source>
</evidence>
<dbReference type="PANTHER" id="PTHR10887:SF445">
    <property type="entry name" value="NFX1-TYPE ZINC FINGER-CONTAINING PROTEIN 1"/>
    <property type="match status" value="1"/>
</dbReference>
<keyword evidence="5 7" id="KW-0862">Zinc</keyword>
<dbReference type="CDD" id="cd18808">
    <property type="entry name" value="SF1_C_Upf1"/>
    <property type="match status" value="1"/>
</dbReference>
<keyword evidence="4 7" id="KW-0863">Zinc-finger</keyword>
<evidence type="ECO:0000256" key="4">
    <source>
        <dbReference type="ARBA" id="ARBA00022771"/>
    </source>
</evidence>
<evidence type="ECO:0000313" key="11">
    <source>
        <dbReference type="EMBL" id="KIO17978.1"/>
    </source>
</evidence>
<dbReference type="Gene3D" id="3.40.50.300">
    <property type="entry name" value="P-loop containing nucleotide triphosphate hydrolases"/>
    <property type="match status" value="3"/>
</dbReference>
<dbReference type="EMBL" id="KN823325">
    <property type="protein sequence ID" value="KIO17978.1"/>
    <property type="molecule type" value="Genomic_DNA"/>
</dbReference>
<evidence type="ECO:0000256" key="6">
    <source>
        <dbReference type="ARBA" id="ARBA00022859"/>
    </source>
</evidence>
<dbReference type="GO" id="GO:0031380">
    <property type="term" value="C:nuclear RNA-directed RNA polymerase complex"/>
    <property type="evidence" value="ECO:0007669"/>
    <property type="project" value="TreeGrafter"/>
</dbReference>
<evidence type="ECO:0000256" key="8">
    <source>
        <dbReference type="SAM" id="MobiDB-lite"/>
    </source>
</evidence>
<dbReference type="InterPro" id="IPR046439">
    <property type="entry name" value="ZF_RZ_dom"/>
</dbReference>
<feature type="domain" description="RZ-type" evidence="10">
    <location>
        <begin position="2140"/>
        <end position="2204"/>
    </location>
</feature>
<dbReference type="GO" id="GO:0031048">
    <property type="term" value="P:regulatory ncRNA-mediated heterochromatin formation"/>
    <property type="evidence" value="ECO:0007669"/>
    <property type="project" value="TreeGrafter"/>
</dbReference>
<dbReference type="GO" id="GO:0008270">
    <property type="term" value="F:zinc ion binding"/>
    <property type="evidence" value="ECO:0007669"/>
    <property type="project" value="UniProtKB-KW"/>
</dbReference>
<accession>A0A0C3K9A3</accession>
<dbReference type="PROSITE" id="PS50103">
    <property type="entry name" value="ZF_C3H1"/>
    <property type="match status" value="2"/>
</dbReference>
<dbReference type="InterPro" id="IPR047187">
    <property type="entry name" value="SF1_C_Upf1"/>
</dbReference>
<proteinExistence type="predicted"/>
<dbReference type="PANTHER" id="PTHR10887">
    <property type="entry name" value="DNA2/NAM7 HELICASE FAMILY"/>
    <property type="match status" value="1"/>
</dbReference>
<protein>
    <recommendedName>
        <fullName evidence="13">P-loop containing nucleoside triphosphate hydrolase protein</fullName>
    </recommendedName>
</protein>
<dbReference type="InterPro" id="IPR027417">
    <property type="entry name" value="P-loop_NTPase"/>
</dbReference>
<dbReference type="Pfam" id="PF18044">
    <property type="entry name" value="zf-CCCH_4"/>
    <property type="match status" value="1"/>
</dbReference>
<evidence type="ECO:0000259" key="10">
    <source>
        <dbReference type="PROSITE" id="PS51981"/>
    </source>
</evidence>
<evidence type="ECO:0000256" key="3">
    <source>
        <dbReference type="ARBA" id="ARBA00022723"/>
    </source>
</evidence>
<dbReference type="InterPro" id="IPR041679">
    <property type="entry name" value="DNA2/NAM7-like_C"/>
</dbReference>
<feature type="domain" description="C3H1-type" evidence="9">
    <location>
        <begin position="64"/>
        <end position="92"/>
    </location>
</feature>
<dbReference type="Pfam" id="PF20173">
    <property type="entry name" value="ZnF_RZ-type"/>
    <property type="match status" value="1"/>
</dbReference>
<dbReference type="GO" id="GO:0004386">
    <property type="term" value="F:helicase activity"/>
    <property type="evidence" value="ECO:0007669"/>
    <property type="project" value="InterPro"/>
</dbReference>
<dbReference type="OrthoDB" id="2423195at2759"/>
<name>A0A0C3K9A3_9AGAM</name>
<dbReference type="SMART" id="SM00356">
    <property type="entry name" value="ZnF_C3H1"/>
    <property type="match status" value="2"/>
</dbReference>
<dbReference type="Proteomes" id="UP000054248">
    <property type="component" value="Unassembled WGS sequence"/>
</dbReference>
<dbReference type="GO" id="GO:0002376">
    <property type="term" value="P:immune system process"/>
    <property type="evidence" value="ECO:0007669"/>
    <property type="project" value="UniProtKB-KW"/>
</dbReference>
<dbReference type="InterPro" id="IPR041367">
    <property type="entry name" value="Znf-CCCH_4"/>
</dbReference>
<dbReference type="InterPro" id="IPR045055">
    <property type="entry name" value="DNA2/NAM7-like"/>
</dbReference>
<feature type="zinc finger region" description="C3H1-type" evidence="7">
    <location>
        <begin position="64"/>
        <end position="92"/>
    </location>
</feature>
<evidence type="ECO:0000256" key="2">
    <source>
        <dbReference type="ARBA" id="ARBA00022490"/>
    </source>
</evidence>
<feature type="domain" description="C3H1-type" evidence="9">
    <location>
        <begin position="3"/>
        <end position="30"/>
    </location>
</feature>
<feature type="compositionally biased region" description="Acidic residues" evidence="8">
    <location>
        <begin position="967"/>
        <end position="979"/>
    </location>
</feature>
<comment type="subcellular location">
    <subcellularLocation>
        <location evidence="1">Cytoplasm</location>
    </subcellularLocation>
</comment>
<feature type="zinc finger region" description="C3H1-type" evidence="7">
    <location>
        <begin position="3"/>
        <end position="30"/>
    </location>
</feature>
<reference evidence="12" key="2">
    <citation type="submission" date="2015-01" db="EMBL/GenBank/DDBJ databases">
        <title>Evolutionary Origins and Diversification of the Mycorrhizal Mutualists.</title>
        <authorList>
            <consortium name="DOE Joint Genome Institute"/>
            <consortium name="Mycorrhizal Genomics Consortium"/>
            <person name="Kohler A."/>
            <person name="Kuo A."/>
            <person name="Nagy L.G."/>
            <person name="Floudas D."/>
            <person name="Copeland A."/>
            <person name="Barry K.W."/>
            <person name="Cichocki N."/>
            <person name="Veneault-Fourrey C."/>
            <person name="LaButti K."/>
            <person name="Lindquist E.A."/>
            <person name="Lipzen A."/>
            <person name="Lundell T."/>
            <person name="Morin E."/>
            <person name="Murat C."/>
            <person name="Riley R."/>
            <person name="Ohm R."/>
            <person name="Sun H."/>
            <person name="Tunlid A."/>
            <person name="Henrissat B."/>
            <person name="Grigoriev I.V."/>
            <person name="Hibbett D.S."/>
            <person name="Martin F."/>
        </authorList>
    </citation>
    <scope>NUCLEOTIDE SEQUENCE [LARGE SCALE GENOMIC DNA]</scope>
    <source>
        <strain evidence="12">MUT 4182</strain>
    </source>
</reference>
<dbReference type="PROSITE" id="PS51981">
    <property type="entry name" value="ZF_RZ"/>
    <property type="match status" value="1"/>
</dbReference>
<keyword evidence="12" id="KW-1185">Reference proteome</keyword>
<dbReference type="HOGENOM" id="CLU_001490_4_0_1"/>
<evidence type="ECO:0000256" key="1">
    <source>
        <dbReference type="ARBA" id="ARBA00004496"/>
    </source>
</evidence>
<feature type="compositionally biased region" description="Low complexity" evidence="8">
    <location>
        <begin position="30"/>
        <end position="39"/>
    </location>
</feature>
<dbReference type="Pfam" id="PF13087">
    <property type="entry name" value="AAA_12"/>
    <property type="match status" value="1"/>
</dbReference>
<sequence length="2204" mass="244791">MPPKELPICPHYRKGRCSYGQKCKFRHIGPSLAPSSSAKPPSPSKTRRSVPAVSSSQPHTPTPGAPRGFCPSFREAGRCDRGNGCKLLHEPQSRLATAPSTYIPATFSTEDLDEGLLERYVDPFSDGFAAAYSLPPGQVRKQMRRFTGNESRFETNDEIYRFSAMLGSANAYNSSWVGLVGHEQPNGEVILRIQDILLHESVSSEASQIADLSFQKAYLPILGYFSSRWVLRSTLRRNMNALYGLLDHNFETVESILHTSIEGCMLRKSFSDVSTSVSGLQVFCTVGKCLHEYATRFKNAVAQHPCFANLVAKLVEWSNSWAIAVCASPPGFDDPIAGWSSSGKSFAVDHMKKTIESLFEVVERAEGSTLRRSHVEIEIAPREATSQALLDKLLMTYDGPGVYHEGGVPRHDNDKENVSQIEIVPTHAELTCSTGPYLPANIPGGPHHLPGSSMERLVDIQFRLLREELIAPIRSSLAHVLHDCEQPPDSHTQLDILLAKCGGLYKATQSAWDSTMFSVYTGVNFRGIECDVRRGLAVNLTFDTPRGRATDPSAVMRAAYWEGVGKRRLMQGGLLGLLWVPPNSEVHDIRFYLGTVASGTEDLVHSARQSADRLALKVSFFDPEVDLRILSALQDRRPRDEGMKLLLEAPIMFESIRPFLETLKGRPPASIPFARYIAHQDNGDLSSVSIDPPAYVTPRFAFKLDSLFECNPPIKLSLRPQDQVSVKNARETLRNKSRLDPSQVDAMIGALTSEVSLIQGPPGTGKSFTGVELLRVLISNGIKPILLIAFTNHALDNIITHVLDKGITENIVRLGSRSNDESLAKYTLEQIMRNKSSHANKSAGKQWAMMKDAQEKMSRLMFRVVSALPEEEDLRPYLQRYYPQYHHSIYHPPSWISRLLGDSTGWQKVLKRGSREKTPVDVWKAGEDIAFITPPADPAVSGSQGPKGLEKQGRGPMRGYDLLPREADEDPSTEEEDAEPPSWLTTTTKFFADLNFISIPQIPLSNRPLEKLLNSRDVWSMSMEERRTLLSHWADEARECARDPQKAEFDGLKRRHAEARSAWSDIMDQAKQKELSEADLIGCTTNGAAKLTSLLQSVGPKVLLVEEAGQVLEAHILASLVPSIEHLILIGDPLQLRPTIENYQLSMENSRTGKVFRFDQSLMERLSSMGLPMSQLDVQRRMRPQIADLVRRTLYPALKDHALVQASPPVRGMSRDVFFLDHRHGEDGGGEESVSKTNTYEAEMIKDLVLYLLRQGKYTRAGDIVVLCAYLGQLAKVRKLLSSEVATMIDERDAVQLLDHDNEADAAEILAESTEQVHVAERVLLRTVDNFQGEEGTIVILSLVRNSGESPTAGRKIGFLKSTNRVNVALSRAREGLYILGNSDDLLASGSDMWSEVIDQLRRNDQIGSSFPLSCSRHPGTIIQASEPGDIAIYAPDGGCLEECNALLTCGHRCHLHCHPDDPQHRAIRCSYACTRFCSRGHPCKKPCADPCGPCEHSTNFQLPCGHISPVRCYQIDSPQNIRCFELVQKLLPQCGHSVLMACSDDAGEAICQMTCGKVMTCCGAVCKDLCGNCQAVNPPGFLTKHTDHPCGRQLYCGHICSGVCNGNHDCANVACQDQCRQGCRHHACDLPCTEPCAPCMDSCDWVCEHQGRCQVVCGAPCARLPCDERCEYFLDCGHRCPSVCGEPCEEQICPLCVTRAVRSQVVDLIEGKQLREIDPDGEDLNQLIITLTCKHTFTVKTLDGICQLEKFYIREFDTWTSIAPSPEGLQRPPACPHCHGPIKSLRYGRVYKRAYFDISEQNVATKSSWAMGLIRESVDALDSAKAAQDLETALEDVKLVGVRVEEKEAAEEQAYQRKQAIPPNEPLPVTSKRFSKKCHHLEQVPQSIKEPWTKATRRLIAYYDEASELASATSAHVQAYEAAVATLSQEYLAELGHSNDLPGSMSPEDMALGLARRRCGLPALPKADVRFQVEACWLTFNIRFQLASLAQKAAGIFVKEDVPQKLRSLWADMIEDILYSVERDALLTIDVALNSQSNRQVVRTVLFLIEAQYQIISHRVDRYLNSIRLGSLKDEVRKAYAEAKAMVAKYGGQFREAMNSRPTDQQWLEDNYITLANSIFEKWTILLTQLEKGSLNNQAPAAQNSQTVKALMDKCFGITPRGHFYQCPKGHVYVITECGSTMDVSRCPECNSLIVEGFPTLSS</sequence>
<dbReference type="InterPro" id="IPR000571">
    <property type="entry name" value="Znf_CCCH"/>
</dbReference>
<dbReference type="GO" id="GO:0005737">
    <property type="term" value="C:cytoplasm"/>
    <property type="evidence" value="ECO:0007669"/>
    <property type="project" value="UniProtKB-SubCell"/>
</dbReference>
<evidence type="ECO:0000256" key="5">
    <source>
        <dbReference type="ARBA" id="ARBA00022833"/>
    </source>
</evidence>
<evidence type="ECO:0008006" key="13">
    <source>
        <dbReference type="Google" id="ProtNLM"/>
    </source>
</evidence>